<dbReference type="Proteomes" id="UP001175211">
    <property type="component" value="Unassembled WGS sequence"/>
</dbReference>
<accession>A0AA39KB75</accession>
<dbReference type="GeneID" id="85356817"/>
<feature type="region of interest" description="Disordered" evidence="1">
    <location>
        <begin position="71"/>
        <end position="107"/>
    </location>
</feature>
<reference evidence="3" key="1">
    <citation type="submission" date="2023-06" db="EMBL/GenBank/DDBJ databases">
        <authorList>
            <consortium name="Lawrence Berkeley National Laboratory"/>
            <person name="Ahrendt S."/>
            <person name="Sahu N."/>
            <person name="Indic B."/>
            <person name="Wong-Bajracharya J."/>
            <person name="Merenyi Z."/>
            <person name="Ke H.-M."/>
            <person name="Monk M."/>
            <person name="Kocsube S."/>
            <person name="Drula E."/>
            <person name="Lipzen A."/>
            <person name="Balint B."/>
            <person name="Henrissat B."/>
            <person name="Andreopoulos B."/>
            <person name="Martin F.M."/>
            <person name="Harder C.B."/>
            <person name="Rigling D."/>
            <person name="Ford K.L."/>
            <person name="Foster G.D."/>
            <person name="Pangilinan J."/>
            <person name="Papanicolaou A."/>
            <person name="Barry K."/>
            <person name="LaButti K."/>
            <person name="Viragh M."/>
            <person name="Koriabine M."/>
            <person name="Yan M."/>
            <person name="Riley R."/>
            <person name="Champramary S."/>
            <person name="Plett K.L."/>
            <person name="Tsai I.J."/>
            <person name="Slot J."/>
            <person name="Sipos G."/>
            <person name="Plett J."/>
            <person name="Nagy L.G."/>
            <person name="Grigoriev I.V."/>
        </authorList>
    </citation>
    <scope>NUCLEOTIDE SEQUENCE</scope>
    <source>
        <strain evidence="3">CCBAS 213</strain>
    </source>
</reference>
<name>A0AA39KB75_ARMTA</name>
<protein>
    <recommendedName>
        <fullName evidence="5">Secreted protein</fullName>
    </recommendedName>
</protein>
<gene>
    <name evidence="3" type="ORF">EV420DRAFT_1545415</name>
</gene>
<comment type="caution">
    <text evidence="3">The sequence shown here is derived from an EMBL/GenBank/DDBJ whole genome shotgun (WGS) entry which is preliminary data.</text>
</comment>
<keyword evidence="2" id="KW-0732">Signal</keyword>
<evidence type="ECO:0000313" key="4">
    <source>
        <dbReference type="Proteomes" id="UP001175211"/>
    </source>
</evidence>
<dbReference type="AlphaFoldDB" id="A0AA39KB75"/>
<evidence type="ECO:0000256" key="2">
    <source>
        <dbReference type="SAM" id="SignalP"/>
    </source>
</evidence>
<dbReference type="EMBL" id="JAUEPS010000019">
    <property type="protein sequence ID" value="KAK0457934.1"/>
    <property type="molecule type" value="Genomic_DNA"/>
</dbReference>
<evidence type="ECO:0000256" key="1">
    <source>
        <dbReference type="SAM" id="MobiDB-lite"/>
    </source>
</evidence>
<evidence type="ECO:0000313" key="3">
    <source>
        <dbReference type="EMBL" id="KAK0457934.1"/>
    </source>
</evidence>
<feature type="signal peptide" evidence="2">
    <location>
        <begin position="1"/>
        <end position="25"/>
    </location>
</feature>
<feature type="compositionally biased region" description="Basic and acidic residues" evidence="1">
    <location>
        <begin position="71"/>
        <end position="83"/>
    </location>
</feature>
<feature type="compositionally biased region" description="Basic and acidic residues" evidence="1">
    <location>
        <begin position="94"/>
        <end position="107"/>
    </location>
</feature>
<proteinExistence type="predicted"/>
<keyword evidence="4" id="KW-1185">Reference proteome</keyword>
<sequence>MSLTCFMTRVVQFWSIVARTVCCSAQLSGYHHLPSRRTIERTLLLRHFLSTLRTAATVYWSHRKEGDQAVPTDERSLLREGRRPSWNPGLCASAERDSENGEISERHGRWRRRQLLSLSRLMALHGKS</sequence>
<feature type="chain" id="PRO_5041423224" description="Secreted protein" evidence="2">
    <location>
        <begin position="26"/>
        <end position="128"/>
    </location>
</feature>
<organism evidence="3 4">
    <name type="scientific">Armillaria tabescens</name>
    <name type="common">Ringless honey mushroom</name>
    <name type="synonym">Agaricus tabescens</name>
    <dbReference type="NCBI Taxonomy" id="1929756"/>
    <lineage>
        <taxon>Eukaryota</taxon>
        <taxon>Fungi</taxon>
        <taxon>Dikarya</taxon>
        <taxon>Basidiomycota</taxon>
        <taxon>Agaricomycotina</taxon>
        <taxon>Agaricomycetes</taxon>
        <taxon>Agaricomycetidae</taxon>
        <taxon>Agaricales</taxon>
        <taxon>Marasmiineae</taxon>
        <taxon>Physalacriaceae</taxon>
        <taxon>Desarmillaria</taxon>
    </lineage>
</organism>
<dbReference type="RefSeq" id="XP_060330226.1">
    <property type="nucleotide sequence ID" value="XM_060473269.1"/>
</dbReference>
<evidence type="ECO:0008006" key="5">
    <source>
        <dbReference type="Google" id="ProtNLM"/>
    </source>
</evidence>